<feature type="region of interest" description="Disordered" evidence="1">
    <location>
        <begin position="228"/>
        <end position="276"/>
    </location>
</feature>
<feature type="transmembrane region" description="Helical" evidence="2">
    <location>
        <begin position="148"/>
        <end position="169"/>
    </location>
</feature>
<sequence length="462" mass="50590">MKQIFRIILFVATLVLIAASVMYVAMKIGEIRLNGEQSASAEYTILRNAVAPITSEQELGDQFIRDRLKSLYNASAHLLAVQVLDRNGLVLWKMPDESAYFGSPATTPGSVFRAPGLSTVIYMTPLPDGMKMMALYSILSQRDIANTLLLPIIALAVWIVLLVILQFVLKEKPAAYAALAAAPPVAEPQAQSEAPPEGETESASQAEMPAPPSEIAQPDEEIIAENEEIPATKEKPSQEEAPHYPEPEEQGQVSEEAEVPEMMPEPELQPEPEEEPIRPRIAVQEPEYDLEHAEFVSPPPSQQEEEKILHDFPPSIASGALERALESQLQTRQDEEISLMLIHCVLAGEGDPSALALGVTIREYFASDTLVFELAKGCHAAILPGVDTGSCLKLAVDLDDVLTTTASLYKDLSAEPPFYFGISARYGRTVSPARLYKEAYAALQKARESESRILAFKPVNQE</sequence>
<feature type="transmembrane region" description="Helical" evidence="2">
    <location>
        <begin position="6"/>
        <end position="25"/>
    </location>
</feature>
<evidence type="ECO:0000256" key="1">
    <source>
        <dbReference type="SAM" id="MobiDB-lite"/>
    </source>
</evidence>
<keyword evidence="2" id="KW-0472">Membrane</keyword>
<proteinExistence type="predicted"/>
<keyword evidence="2" id="KW-1133">Transmembrane helix</keyword>
<feature type="compositionally biased region" description="Low complexity" evidence="1">
    <location>
        <begin position="187"/>
        <end position="197"/>
    </location>
</feature>
<protein>
    <recommendedName>
        <fullName evidence="4">GGDEF domain-containing protein</fullName>
    </recommendedName>
</protein>
<evidence type="ECO:0000313" key="3">
    <source>
        <dbReference type="EMBL" id="SLM09774.1"/>
    </source>
</evidence>
<evidence type="ECO:0000256" key="2">
    <source>
        <dbReference type="SAM" id="Phobius"/>
    </source>
</evidence>
<accession>A0A3P3XEZ1</accession>
<organism evidence="3">
    <name type="scientific">uncultured spirochete</name>
    <dbReference type="NCBI Taxonomy" id="156406"/>
    <lineage>
        <taxon>Bacteria</taxon>
        <taxon>Pseudomonadati</taxon>
        <taxon>Spirochaetota</taxon>
        <taxon>Spirochaetia</taxon>
        <taxon>Spirochaetales</taxon>
        <taxon>environmental samples</taxon>
    </lineage>
</organism>
<dbReference type="AlphaFoldDB" id="A0A3P3XEZ1"/>
<gene>
    <name evidence="3" type="ORF">SPIROBIBN47_100004</name>
</gene>
<feature type="region of interest" description="Disordered" evidence="1">
    <location>
        <begin position="187"/>
        <end position="215"/>
    </location>
</feature>
<name>A0A3P3XEZ1_9SPIR</name>
<evidence type="ECO:0008006" key="4">
    <source>
        <dbReference type="Google" id="ProtNLM"/>
    </source>
</evidence>
<feature type="compositionally biased region" description="Basic and acidic residues" evidence="1">
    <location>
        <begin position="230"/>
        <end position="246"/>
    </location>
</feature>
<dbReference type="EMBL" id="FWDM01000002">
    <property type="protein sequence ID" value="SLM09774.1"/>
    <property type="molecule type" value="Genomic_DNA"/>
</dbReference>
<keyword evidence="2" id="KW-0812">Transmembrane</keyword>
<reference evidence="3" key="1">
    <citation type="submission" date="2017-02" db="EMBL/GenBank/DDBJ databases">
        <authorList>
            <person name="Regsiter A."/>
            <person name="William W."/>
        </authorList>
    </citation>
    <scope>NUCLEOTIDE SEQUENCE</scope>
    <source>
        <strain evidence="3">Bib</strain>
    </source>
</reference>